<comment type="subcellular location">
    <subcellularLocation>
        <location evidence="1">Cell outer membrane</location>
    </subcellularLocation>
</comment>
<feature type="signal peptide" evidence="8">
    <location>
        <begin position="1"/>
        <end position="22"/>
    </location>
</feature>
<dbReference type="EMBL" id="JAGHKP010000003">
    <property type="protein sequence ID" value="MBO9154047.1"/>
    <property type="molecule type" value="Genomic_DNA"/>
</dbReference>
<evidence type="ECO:0000256" key="3">
    <source>
        <dbReference type="ARBA" id="ARBA00022448"/>
    </source>
</evidence>
<keyword evidence="8" id="KW-0732">Signal</keyword>
<evidence type="ECO:0000256" key="8">
    <source>
        <dbReference type="SAM" id="SignalP"/>
    </source>
</evidence>
<evidence type="ECO:0000313" key="9">
    <source>
        <dbReference type="EMBL" id="MBO9154047.1"/>
    </source>
</evidence>
<keyword evidence="10" id="KW-1185">Reference proteome</keyword>
<keyword evidence="4" id="KW-1134">Transmembrane beta strand</keyword>
<organism evidence="9 10">
    <name type="scientific">Chitinophaga chungangae</name>
    <dbReference type="NCBI Taxonomy" id="2821488"/>
    <lineage>
        <taxon>Bacteria</taxon>
        <taxon>Pseudomonadati</taxon>
        <taxon>Bacteroidota</taxon>
        <taxon>Chitinophagia</taxon>
        <taxon>Chitinophagales</taxon>
        <taxon>Chitinophagaceae</taxon>
        <taxon>Chitinophaga</taxon>
    </lineage>
</organism>
<gene>
    <name evidence="9" type="ORF">J7I43_17600</name>
</gene>
<keyword evidence="5" id="KW-0812">Transmembrane</keyword>
<dbReference type="Pfam" id="PF02321">
    <property type="entry name" value="OEP"/>
    <property type="match status" value="2"/>
</dbReference>
<evidence type="ECO:0000256" key="2">
    <source>
        <dbReference type="ARBA" id="ARBA00007613"/>
    </source>
</evidence>
<evidence type="ECO:0000256" key="5">
    <source>
        <dbReference type="ARBA" id="ARBA00022692"/>
    </source>
</evidence>
<proteinExistence type="inferred from homology"/>
<dbReference type="Proteomes" id="UP000679126">
    <property type="component" value="Unassembled WGS sequence"/>
</dbReference>
<dbReference type="Gene3D" id="1.20.1600.10">
    <property type="entry name" value="Outer membrane efflux proteins (OEP)"/>
    <property type="match status" value="1"/>
</dbReference>
<keyword evidence="6" id="KW-0472">Membrane</keyword>
<name>A0ABS3YH80_9BACT</name>
<evidence type="ECO:0000256" key="1">
    <source>
        <dbReference type="ARBA" id="ARBA00004442"/>
    </source>
</evidence>
<feature type="chain" id="PRO_5047290427" evidence="8">
    <location>
        <begin position="23"/>
        <end position="537"/>
    </location>
</feature>
<accession>A0ABS3YH80</accession>
<reference evidence="10" key="1">
    <citation type="submission" date="2021-03" db="EMBL/GenBank/DDBJ databases">
        <title>Assistant Professor.</title>
        <authorList>
            <person name="Huq M.A."/>
        </authorList>
    </citation>
    <scope>NUCLEOTIDE SEQUENCE [LARGE SCALE GENOMIC DNA]</scope>
    <source>
        <strain evidence="10">MAH-28</strain>
    </source>
</reference>
<dbReference type="PANTHER" id="PTHR30026:SF20">
    <property type="entry name" value="OUTER MEMBRANE PROTEIN TOLC"/>
    <property type="match status" value="1"/>
</dbReference>
<dbReference type="InterPro" id="IPR051906">
    <property type="entry name" value="TolC-like"/>
</dbReference>
<evidence type="ECO:0000256" key="4">
    <source>
        <dbReference type="ARBA" id="ARBA00022452"/>
    </source>
</evidence>
<dbReference type="RefSeq" id="WP_209147167.1">
    <property type="nucleotide sequence ID" value="NZ_JAGHKP010000003.1"/>
</dbReference>
<keyword evidence="3" id="KW-0813">Transport</keyword>
<evidence type="ECO:0000313" key="10">
    <source>
        <dbReference type="Proteomes" id="UP000679126"/>
    </source>
</evidence>
<sequence length="537" mass="60433">MKTTLIIILWANICAGMPKCFAQDAASRHRSLQIAKLIAPANASLHGARFAAKPAAPASSSQHEAGKTDDTLLLTLPEVVNMARAGSIAAKQASTVRKTKYWEWRTYRSNYQPQLALTGTLPGFMKTTTPVTQPNGTVKFEPIHNNNSTLNLAFSQSITATGGRIYGATELQRFDDFDRNTTLYNAIPYTIGYSQPLFQFNQLKWDKRIEPLRYQESRQQYIADMELIAVRASGYFFDLLLAQVNHQIAETNLQNTRQIQRIADEKFALGKISRNEILQLQLEALKAEKSVGAAKRDMEIAGLNLRAYTGLQNAGKVALELPPAVIDMNVQAERVLEEAFRNNAESIGYLRRIQEAKRDVAKARGETGLNATLNANLGYTNTAPSVRKVYSNPQNQQLVEISFAIPILDWGRSRSRTKTAEANLEFSQYEVEQDKQNFMQAVTTQVTLFDMMKAQVQLSAHADSIASEKYDIAQNRYVLGDLSITDLSIAFAEKDQAKRDFILALRGFWGAYYELRYLSLYDFEQNKKITYDTFTEH</sequence>
<evidence type="ECO:0000256" key="7">
    <source>
        <dbReference type="ARBA" id="ARBA00023237"/>
    </source>
</evidence>
<dbReference type="PANTHER" id="PTHR30026">
    <property type="entry name" value="OUTER MEMBRANE PROTEIN TOLC"/>
    <property type="match status" value="1"/>
</dbReference>
<dbReference type="InterPro" id="IPR003423">
    <property type="entry name" value="OMP_efflux"/>
</dbReference>
<protein>
    <submittedName>
        <fullName evidence="9">TolC family protein</fullName>
    </submittedName>
</protein>
<keyword evidence="7" id="KW-0998">Cell outer membrane</keyword>
<comment type="similarity">
    <text evidence="2">Belongs to the outer membrane factor (OMF) (TC 1.B.17) family.</text>
</comment>
<evidence type="ECO:0000256" key="6">
    <source>
        <dbReference type="ARBA" id="ARBA00023136"/>
    </source>
</evidence>
<comment type="caution">
    <text evidence="9">The sequence shown here is derived from an EMBL/GenBank/DDBJ whole genome shotgun (WGS) entry which is preliminary data.</text>
</comment>
<dbReference type="SUPFAM" id="SSF56954">
    <property type="entry name" value="Outer membrane efflux proteins (OEP)"/>
    <property type="match status" value="1"/>
</dbReference>